<name>A0A2Z5ZJU5_9PROT</name>
<protein>
    <submittedName>
        <fullName evidence="1">Uncharacterized protein</fullName>
    </submittedName>
</protein>
<reference evidence="1 2" key="1">
    <citation type="submission" date="2018-02" db="EMBL/GenBank/DDBJ databases">
        <title>Acetobacter orientalis genome.</title>
        <authorList>
            <person name="Nakashima N."/>
            <person name="Tamura T."/>
        </authorList>
    </citation>
    <scope>NUCLEOTIDE SEQUENCE [LARGE SCALE GENOMIC DNA]</scope>
    <source>
        <strain evidence="1 2">FAN1</strain>
    </source>
</reference>
<dbReference type="Proteomes" id="UP000270034">
    <property type="component" value="Chromosome"/>
</dbReference>
<dbReference type="KEGG" id="aot:AcetOri_orf03382"/>
<dbReference type="EMBL" id="AP018515">
    <property type="protein sequence ID" value="BBC80599.1"/>
    <property type="molecule type" value="Genomic_DNA"/>
</dbReference>
<gene>
    <name evidence="1" type="ORF">AcetOrient_orf03382</name>
</gene>
<proteinExistence type="predicted"/>
<evidence type="ECO:0000313" key="1">
    <source>
        <dbReference type="EMBL" id="BBC80599.1"/>
    </source>
</evidence>
<accession>A0A2Z5ZJU5</accession>
<organism evidence="1 2">
    <name type="scientific">Acetobacter orientalis</name>
    <dbReference type="NCBI Taxonomy" id="146474"/>
    <lineage>
        <taxon>Bacteria</taxon>
        <taxon>Pseudomonadati</taxon>
        <taxon>Pseudomonadota</taxon>
        <taxon>Alphaproteobacteria</taxon>
        <taxon>Acetobacterales</taxon>
        <taxon>Acetobacteraceae</taxon>
        <taxon>Acetobacter</taxon>
    </lineage>
</organism>
<evidence type="ECO:0000313" key="2">
    <source>
        <dbReference type="Proteomes" id="UP000270034"/>
    </source>
</evidence>
<dbReference type="AlphaFoldDB" id="A0A2Z5ZJU5"/>
<sequence length="51" mass="5390">MWRAMAEVARAFAQSGCPSLPVCRTHLYGVALLAGMACPVPVVRGAPCLLF</sequence>